<keyword evidence="7" id="KW-0520">NAD</keyword>
<feature type="compositionally biased region" description="Acidic residues" evidence="8">
    <location>
        <begin position="752"/>
        <end position="763"/>
    </location>
</feature>
<protein>
    <submittedName>
        <fullName evidence="9">NAD(+) NADH kinase domain-containing protein</fullName>
    </submittedName>
</protein>
<organism evidence="9 10">
    <name type="scientific">Cyclospora cayetanensis</name>
    <dbReference type="NCBI Taxonomy" id="88456"/>
    <lineage>
        <taxon>Eukaryota</taxon>
        <taxon>Sar</taxon>
        <taxon>Alveolata</taxon>
        <taxon>Apicomplexa</taxon>
        <taxon>Conoidasida</taxon>
        <taxon>Coccidia</taxon>
        <taxon>Eucoccidiorida</taxon>
        <taxon>Eimeriorina</taxon>
        <taxon>Eimeriidae</taxon>
        <taxon>Cyclospora</taxon>
    </lineage>
</organism>
<dbReference type="HAMAP" id="MF_00361">
    <property type="entry name" value="NAD_kinase"/>
    <property type="match status" value="1"/>
</dbReference>
<keyword evidence="3" id="KW-0547">Nucleotide-binding</keyword>
<feature type="compositionally biased region" description="Low complexity" evidence="8">
    <location>
        <begin position="718"/>
        <end position="732"/>
    </location>
</feature>
<keyword evidence="2" id="KW-0808">Transferase</keyword>
<feature type="region of interest" description="Disordered" evidence="8">
    <location>
        <begin position="427"/>
        <end position="461"/>
    </location>
</feature>
<sequence length="877" mass="91502">MHSVAFPSVPCSCKRGPSRFFPRDNCLLSFLCLAPSDTAGGKGGEGEPAEAPAVQWKQQADWVPRENYVDLRCFFRGGAKTVLLLKRINSPRVTRAAAQLARYLSFSLGLIVVVEPPAAEEFAQATNDKVPLKTSAAAPPGLGAAVDFVVCIGGDGTMLWGSSLFPENVPPVLGVSMGSLGYLTHFEVKEMKAVAKAVAQGPFAVTLRCRLLCGSLASLCMRANGLAEIRVLSANGELVQSCVATNECVIDRGLYSCVSVLDVHLGNKYFTTVTADGLIVATPTGSTAYSMSAGGSIVHPKVPCILFTPICPHSLSFRPLILPDTAVLRVYVPPECRGSAWVAVDGHRRREITQGMCVEVAVSPYPLPLVVRDTACSDQLWMQSLRKGLNWNMRVRQQEFFPAGGKASQSSGSAAAGASVLALPRNPSGQCNAERTSSASACEASATSRDPPETRRSDMPLHYFDPDAAAVAGKSCSARGRAFEGMPASAKESLPCELAEAGRKAVDAAAGKLAPAGVTTSDPGSADFEATASTTTLRSRETAFFRGGEQQPRLQRKQSMKRKHDDAAAAAAAASAEKLCAFLAPDDASGGGAGGGSLSLSACAEKAALSGSERLPVSASGGDISWSMAASVAAAAGTPPAAAAGSPRLSRALPLRCCGSLNDRLLLLQPDEQHAQEATPPSTTAPNGALLPASSESACCLRKGRNSVRRKCRRYCGDSTGVSSSSPSPAAAGDDDTHCHDKPSQQQRLPGEEESATAAEDDASPPLPTTYPISGNSDGRCSPPLAAEHPIPETPVHCCSSACGEEACTGVFHRPGSAAFLWISSDATPTVQLVRQTTGVLLTDVVGTRRQQPQGEQQKGQLPTPPFCEKLKQIGSL</sequence>
<evidence type="ECO:0000313" key="9">
    <source>
        <dbReference type="EMBL" id="OEH79519.1"/>
    </source>
</evidence>
<keyword evidence="10" id="KW-1185">Reference proteome</keyword>
<dbReference type="InterPro" id="IPR017437">
    <property type="entry name" value="ATP-NAD_kinase_PpnK-typ_C"/>
</dbReference>
<feature type="region of interest" description="Disordered" evidence="8">
    <location>
        <begin position="718"/>
        <end position="787"/>
    </location>
</feature>
<proteinExistence type="inferred from homology"/>
<keyword evidence="4 9" id="KW-0418">Kinase</keyword>
<dbReference type="GO" id="GO:0019674">
    <property type="term" value="P:NAD+ metabolic process"/>
    <property type="evidence" value="ECO:0007669"/>
    <property type="project" value="InterPro"/>
</dbReference>
<dbReference type="Pfam" id="PF20143">
    <property type="entry name" value="NAD_kinase_C"/>
    <property type="match status" value="1"/>
</dbReference>
<comment type="caution">
    <text evidence="9">The sequence shown here is derived from an EMBL/GenBank/DDBJ whole genome shotgun (WGS) entry which is preliminary data.</text>
</comment>
<dbReference type="PANTHER" id="PTHR20275">
    <property type="entry name" value="NAD KINASE"/>
    <property type="match status" value="1"/>
</dbReference>
<evidence type="ECO:0000313" key="10">
    <source>
        <dbReference type="Proteomes" id="UP000095192"/>
    </source>
</evidence>
<reference evidence="9 10" key="1">
    <citation type="journal article" date="2016" name="BMC Genomics">
        <title>Comparative genomics reveals Cyclospora cayetanensis possesses coccidia-like metabolism and invasion components but unique surface antigens.</title>
        <authorList>
            <person name="Liu S."/>
            <person name="Wang L."/>
            <person name="Zheng H."/>
            <person name="Xu Z."/>
            <person name="Roellig D.M."/>
            <person name="Li N."/>
            <person name="Frace M.A."/>
            <person name="Tang K."/>
            <person name="Arrowood M.J."/>
            <person name="Moss D.M."/>
            <person name="Zhang L."/>
            <person name="Feng Y."/>
            <person name="Xiao L."/>
        </authorList>
    </citation>
    <scope>NUCLEOTIDE SEQUENCE [LARGE SCALE GENOMIC DNA]</scope>
    <source>
        <strain evidence="9 10">CHN_HEN01</strain>
    </source>
</reference>
<comment type="similarity">
    <text evidence="1">Belongs to the NAD kinase family.</text>
</comment>
<keyword evidence="6" id="KW-0521">NADP</keyword>
<dbReference type="VEuPathDB" id="ToxoDB:cyc_06488"/>
<dbReference type="EMBL" id="JROU02000360">
    <property type="protein sequence ID" value="OEH79519.1"/>
    <property type="molecule type" value="Genomic_DNA"/>
</dbReference>
<dbReference type="PANTHER" id="PTHR20275:SF0">
    <property type="entry name" value="NAD KINASE"/>
    <property type="match status" value="1"/>
</dbReference>
<gene>
    <name evidence="9" type="ORF">cyc_06488</name>
</gene>
<evidence type="ECO:0000256" key="7">
    <source>
        <dbReference type="ARBA" id="ARBA00023027"/>
    </source>
</evidence>
<keyword evidence="5" id="KW-0067">ATP-binding</keyword>
<dbReference type="SUPFAM" id="SSF111331">
    <property type="entry name" value="NAD kinase/diacylglycerol kinase-like"/>
    <property type="match status" value="1"/>
</dbReference>
<feature type="region of interest" description="Disordered" evidence="8">
    <location>
        <begin position="546"/>
        <end position="566"/>
    </location>
</feature>
<dbReference type="InterPro" id="IPR002504">
    <property type="entry name" value="NADK"/>
</dbReference>
<dbReference type="Gene3D" id="2.60.200.30">
    <property type="entry name" value="Probable inorganic polyphosphate/atp-NAD kinase, domain 2"/>
    <property type="match status" value="1"/>
</dbReference>
<evidence type="ECO:0000256" key="1">
    <source>
        <dbReference type="ARBA" id="ARBA00010995"/>
    </source>
</evidence>
<feature type="compositionally biased region" description="Low complexity" evidence="8">
    <location>
        <begin position="433"/>
        <end position="449"/>
    </location>
</feature>
<dbReference type="InterPro" id="IPR016064">
    <property type="entry name" value="NAD/diacylglycerol_kinase_sf"/>
</dbReference>
<dbReference type="GO" id="GO:0006741">
    <property type="term" value="P:NADP+ biosynthetic process"/>
    <property type="evidence" value="ECO:0007669"/>
    <property type="project" value="InterPro"/>
</dbReference>
<evidence type="ECO:0000256" key="6">
    <source>
        <dbReference type="ARBA" id="ARBA00022857"/>
    </source>
</evidence>
<dbReference type="InParanoid" id="A0A1D3D7V9"/>
<evidence type="ECO:0000256" key="4">
    <source>
        <dbReference type="ARBA" id="ARBA00022777"/>
    </source>
</evidence>
<dbReference type="InterPro" id="IPR017438">
    <property type="entry name" value="ATP-NAD_kinase_N"/>
</dbReference>
<dbReference type="AlphaFoldDB" id="A0A1D3D7V9"/>
<name>A0A1D3D7V9_9EIME</name>
<accession>A0A1D3D7V9</accession>
<evidence type="ECO:0000256" key="2">
    <source>
        <dbReference type="ARBA" id="ARBA00022679"/>
    </source>
</evidence>
<dbReference type="GO" id="GO:0003951">
    <property type="term" value="F:NAD+ kinase activity"/>
    <property type="evidence" value="ECO:0007669"/>
    <property type="project" value="InterPro"/>
</dbReference>
<dbReference type="FunFam" id="2.60.200.30:FF:000009">
    <property type="entry name" value="Poly(P)/ATP NAD kinase"/>
    <property type="match status" value="1"/>
</dbReference>
<dbReference type="Pfam" id="PF01513">
    <property type="entry name" value="NAD_kinase"/>
    <property type="match status" value="1"/>
</dbReference>
<dbReference type="Proteomes" id="UP000095192">
    <property type="component" value="Unassembled WGS sequence"/>
</dbReference>
<dbReference type="GO" id="GO:0005524">
    <property type="term" value="F:ATP binding"/>
    <property type="evidence" value="ECO:0007669"/>
    <property type="project" value="UniProtKB-KW"/>
</dbReference>
<evidence type="ECO:0000256" key="5">
    <source>
        <dbReference type="ARBA" id="ARBA00022840"/>
    </source>
</evidence>
<dbReference type="Gene3D" id="3.40.50.10330">
    <property type="entry name" value="Probable inorganic polyphosphate/atp-NAD kinase, domain 1"/>
    <property type="match status" value="1"/>
</dbReference>
<evidence type="ECO:0000256" key="3">
    <source>
        <dbReference type="ARBA" id="ARBA00022741"/>
    </source>
</evidence>
<feature type="compositionally biased region" description="Basic and acidic residues" evidence="8">
    <location>
        <begin position="450"/>
        <end position="459"/>
    </location>
</feature>
<evidence type="ECO:0000256" key="8">
    <source>
        <dbReference type="SAM" id="MobiDB-lite"/>
    </source>
</evidence>